<dbReference type="RefSeq" id="WP_195023363.1">
    <property type="nucleotide sequence ID" value="NZ_JBIAMT010000010.1"/>
</dbReference>
<gene>
    <name evidence="2" type="ORF">ACFYU5_34575</name>
</gene>
<dbReference type="NCBIfam" id="TIGR02118">
    <property type="entry name" value="EthD family reductase"/>
    <property type="match status" value="1"/>
</dbReference>
<comment type="caution">
    <text evidence="2">The sequence shown here is derived from an EMBL/GenBank/DDBJ whole genome shotgun (WGS) entry which is preliminary data.</text>
</comment>
<evidence type="ECO:0000313" key="3">
    <source>
        <dbReference type="Proteomes" id="UP001601442"/>
    </source>
</evidence>
<sequence length="122" mass="13335">MFRVSVCYDHPNDPPVFDEHYATVHLPLVRKIPGLVDFTAGRCHSLAPGRPAKYYMVAQLNFASAEDLATALNSPEMVATAADLTHFASAGVTTYWSEDLVPGRRLPADENSTIEGKEIACQ</sequence>
<dbReference type="Pfam" id="PF07110">
    <property type="entry name" value="EthD"/>
    <property type="match status" value="1"/>
</dbReference>
<proteinExistence type="predicted"/>
<dbReference type="PANTHER" id="PTHR40260">
    <property type="entry name" value="BLR8190 PROTEIN"/>
    <property type="match status" value="1"/>
</dbReference>
<evidence type="ECO:0000313" key="2">
    <source>
        <dbReference type="EMBL" id="MFF0501565.1"/>
    </source>
</evidence>
<dbReference type="Proteomes" id="UP001601442">
    <property type="component" value="Unassembled WGS sequence"/>
</dbReference>
<dbReference type="SUPFAM" id="SSF54909">
    <property type="entry name" value="Dimeric alpha+beta barrel"/>
    <property type="match status" value="1"/>
</dbReference>
<feature type="domain" description="EthD" evidence="1">
    <location>
        <begin position="14"/>
        <end position="89"/>
    </location>
</feature>
<name>A0ABW6PEF5_9NOCA</name>
<protein>
    <submittedName>
        <fullName evidence="2">EthD family reductase</fullName>
    </submittedName>
</protein>
<dbReference type="PANTHER" id="PTHR40260:SF2">
    <property type="entry name" value="BLR8190 PROTEIN"/>
    <property type="match status" value="1"/>
</dbReference>
<keyword evidence="3" id="KW-1185">Reference proteome</keyword>
<evidence type="ECO:0000259" key="1">
    <source>
        <dbReference type="Pfam" id="PF07110"/>
    </source>
</evidence>
<accession>A0ABW6PEF5</accession>
<reference evidence="2 3" key="1">
    <citation type="submission" date="2024-10" db="EMBL/GenBank/DDBJ databases">
        <title>The Natural Products Discovery Center: Release of the First 8490 Sequenced Strains for Exploring Actinobacteria Biosynthetic Diversity.</title>
        <authorList>
            <person name="Kalkreuter E."/>
            <person name="Kautsar S.A."/>
            <person name="Yang D."/>
            <person name="Bader C.D."/>
            <person name="Teijaro C.N."/>
            <person name="Fluegel L."/>
            <person name="Davis C.M."/>
            <person name="Simpson J.R."/>
            <person name="Lauterbach L."/>
            <person name="Steele A.D."/>
            <person name="Gui C."/>
            <person name="Meng S."/>
            <person name="Li G."/>
            <person name="Viehrig K."/>
            <person name="Ye F."/>
            <person name="Su P."/>
            <person name="Kiefer A.F."/>
            <person name="Nichols A."/>
            <person name="Cepeda A.J."/>
            <person name="Yan W."/>
            <person name="Fan B."/>
            <person name="Jiang Y."/>
            <person name="Adhikari A."/>
            <person name="Zheng C.-J."/>
            <person name="Schuster L."/>
            <person name="Cowan T.M."/>
            <person name="Smanski M.J."/>
            <person name="Chevrette M.G."/>
            <person name="De Carvalho L.P.S."/>
            <person name="Shen B."/>
        </authorList>
    </citation>
    <scope>NUCLEOTIDE SEQUENCE [LARGE SCALE GENOMIC DNA]</scope>
    <source>
        <strain evidence="2 3">NPDC004119</strain>
    </source>
</reference>
<dbReference type="InterPro" id="IPR009799">
    <property type="entry name" value="EthD_dom"/>
</dbReference>
<dbReference type="InterPro" id="IPR011008">
    <property type="entry name" value="Dimeric_a/b-barrel"/>
</dbReference>
<dbReference type="Gene3D" id="3.30.70.100">
    <property type="match status" value="1"/>
</dbReference>
<dbReference type="EMBL" id="JBIAMT010000010">
    <property type="protein sequence ID" value="MFF0501565.1"/>
    <property type="molecule type" value="Genomic_DNA"/>
</dbReference>
<organism evidence="2 3">
    <name type="scientific">Nocardia aobensis</name>
    <dbReference type="NCBI Taxonomy" id="257277"/>
    <lineage>
        <taxon>Bacteria</taxon>
        <taxon>Bacillati</taxon>
        <taxon>Actinomycetota</taxon>
        <taxon>Actinomycetes</taxon>
        <taxon>Mycobacteriales</taxon>
        <taxon>Nocardiaceae</taxon>
        <taxon>Nocardia</taxon>
    </lineage>
</organism>